<sequence>MVKIPDPKAPNNISGPTPFWGLQPNITPRLGARLVQQGAHLHFLSDRAGCVGAFSPEAIQALELAFPVLVEKLETLLRSGELDPRRQQCATVQHAGFTCEADTLGSFGYVYIAVYQTARPPVAE</sequence>
<dbReference type="InterPro" id="IPR038025">
    <property type="entry name" value="CbeA_sf"/>
</dbReference>
<proteinExistence type="predicted"/>
<dbReference type="Pfam" id="PF06154">
    <property type="entry name" value="CbeA_antitoxin"/>
    <property type="match status" value="1"/>
</dbReference>
<dbReference type="InterPro" id="IPR009320">
    <property type="entry name" value="Antitoxin_CbeA"/>
</dbReference>
<evidence type="ECO:0000313" key="2">
    <source>
        <dbReference type="Proteomes" id="UP001224622"/>
    </source>
</evidence>
<comment type="caution">
    <text evidence="1">The sequence shown here is derived from an EMBL/GenBank/DDBJ whole genome shotgun (WGS) entry which is preliminary data.</text>
</comment>
<dbReference type="GO" id="GO:0051495">
    <property type="term" value="P:positive regulation of cytoskeleton organization"/>
    <property type="evidence" value="ECO:0007669"/>
    <property type="project" value="InterPro"/>
</dbReference>
<name>A0AAJ2DB91_SERFO</name>
<dbReference type="AlphaFoldDB" id="A0AAJ2DB91"/>
<dbReference type="RefSeq" id="WP_309047640.1">
    <property type="nucleotide sequence ID" value="NZ_JAVIGA010000013.1"/>
</dbReference>
<dbReference type="SUPFAM" id="SSF143737">
    <property type="entry name" value="YeeU-like"/>
    <property type="match status" value="1"/>
</dbReference>
<dbReference type="EMBL" id="JAVIGA010000013">
    <property type="protein sequence ID" value="MDQ9127451.1"/>
    <property type="molecule type" value="Genomic_DNA"/>
</dbReference>
<dbReference type="Proteomes" id="UP001224622">
    <property type="component" value="Unassembled WGS sequence"/>
</dbReference>
<evidence type="ECO:0000313" key="1">
    <source>
        <dbReference type="EMBL" id="MDQ9127451.1"/>
    </source>
</evidence>
<protein>
    <submittedName>
        <fullName evidence="1">Type IV toxin-antitoxin system YeeU family antitoxin</fullName>
    </submittedName>
</protein>
<accession>A0AAJ2DB91</accession>
<gene>
    <name evidence="1" type="ORF">RDT67_13540</name>
</gene>
<organism evidence="1 2">
    <name type="scientific">Serratia fonticola</name>
    <dbReference type="NCBI Taxonomy" id="47917"/>
    <lineage>
        <taxon>Bacteria</taxon>
        <taxon>Pseudomonadati</taxon>
        <taxon>Pseudomonadota</taxon>
        <taxon>Gammaproteobacteria</taxon>
        <taxon>Enterobacterales</taxon>
        <taxon>Yersiniaceae</taxon>
        <taxon>Serratia</taxon>
    </lineage>
</organism>
<reference evidence="1" key="1">
    <citation type="submission" date="2023-08" db="EMBL/GenBank/DDBJ databases">
        <title>The Comparative Genomic Analysis of Yersiniaceae from Polar Regions.</title>
        <authorList>
            <person name="Goncharov A."/>
            <person name="Aslanov B."/>
            <person name="Kolodzhieva V."/>
            <person name="Azarov D."/>
            <person name="Mochov A."/>
            <person name="Lebedeva E."/>
        </authorList>
    </citation>
    <scope>NUCLEOTIDE SEQUENCE</scope>
    <source>
        <strain evidence="1">Vf</strain>
    </source>
</reference>
<dbReference type="Gene3D" id="3.30.450.20">
    <property type="entry name" value="PAS domain"/>
    <property type="match status" value="1"/>
</dbReference>